<dbReference type="InterPro" id="IPR013325">
    <property type="entry name" value="RNA_pol_sigma_r2"/>
</dbReference>
<dbReference type="GO" id="GO:0006352">
    <property type="term" value="P:DNA-templated transcription initiation"/>
    <property type="evidence" value="ECO:0007669"/>
    <property type="project" value="InterPro"/>
</dbReference>
<dbReference type="AlphaFoldDB" id="A0A0A2WMI5"/>
<keyword evidence="4" id="KW-0804">Transcription</keyword>
<evidence type="ECO:0000256" key="1">
    <source>
        <dbReference type="ARBA" id="ARBA00010641"/>
    </source>
</evidence>
<comment type="caution">
    <text evidence="7">The sequence shown here is derived from an EMBL/GenBank/DDBJ whole genome shotgun (WGS) entry which is preliminary data.</text>
</comment>
<keyword evidence="3" id="KW-0731">Sigma factor</keyword>
<keyword evidence="8" id="KW-1185">Reference proteome</keyword>
<dbReference type="GO" id="GO:0003677">
    <property type="term" value="F:DNA binding"/>
    <property type="evidence" value="ECO:0007669"/>
    <property type="project" value="InterPro"/>
</dbReference>
<dbReference type="PANTHER" id="PTHR43133:SF62">
    <property type="entry name" value="RNA POLYMERASE SIGMA FACTOR SIGZ"/>
    <property type="match status" value="1"/>
</dbReference>
<gene>
    <name evidence="7" type="ORF">LF41_2454</name>
</gene>
<dbReference type="InterPro" id="IPR039425">
    <property type="entry name" value="RNA_pol_sigma-70-like"/>
</dbReference>
<dbReference type="EMBL" id="JRKJ01000005">
    <property type="protein sequence ID" value="KGQ19947.1"/>
    <property type="molecule type" value="Genomic_DNA"/>
</dbReference>
<dbReference type="NCBIfam" id="TIGR02937">
    <property type="entry name" value="sigma70-ECF"/>
    <property type="match status" value="1"/>
</dbReference>
<keyword evidence="2" id="KW-0805">Transcription regulation</keyword>
<dbReference type="Pfam" id="PF08281">
    <property type="entry name" value="Sigma70_r4_2"/>
    <property type="match status" value="1"/>
</dbReference>
<evidence type="ECO:0000256" key="3">
    <source>
        <dbReference type="ARBA" id="ARBA00023082"/>
    </source>
</evidence>
<accession>A0A0A2WMI5</accession>
<dbReference type="eggNOG" id="COG1595">
    <property type="taxonomic scope" value="Bacteria"/>
</dbReference>
<dbReference type="PATRIC" id="fig|1300345.3.peg.1022"/>
<protein>
    <submittedName>
        <fullName evidence="7">RNA polymerase sigma-70 factor</fullName>
    </submittedName>
</protein>
<comment type="similarity">
    <text evidence="1">Belongs to the sigma-70 factor family. ECF subfamily.</text>
</comment>
<evidence type="ECO:0000256" key="2">
    <source>
        <dbReference type="ARBA" id="ARBA00023015"/>
    </source>
</evidence>
<evidence type="ECO:0000259" key="5">
    <source>
        <dbReference type="Pfam" id="PF04542"/>
    </source>
</evidence>
<dbReference type="SUPFAM" id="SSF88659">
    <property type="entry name" value="Sigma3 and sigma4 domains of RNA polymerase sigma factors"/>
    <property type="match status" value="1"/>
</dbReference>
<dbReference type="InterPro" id="IPR036388">
    <property type="entry name" value="WH-like_DNA-bd_sf"/>
</dbReference>
<feature type="domain" description="RNA polymerase sigma-70 region 2" evidence="5">
    <location>
        <begin position="39"/>
        <end position="105"/>
    </location>
</feature>
<evidence type="ECO:0000259" key="6">
    <source>
        <dbReference type="Pfam" id="PF08281"/>
    </source>
</evidence>
<organism evidence="7 8">
    <name type="scientific">Lysobacter dokdonensis DS-58</name>
    <dbReference type="NCBI Taxonomy" id="1300345"/>
    <lineage>
        <taxon>Bacteria</taxon>
        <taxon>Pseudomonadati</taxon>
        <taxon>Pseudomonadota</taxon>
        <taxon>Gammaproteobacteria</taxon>
        <taxon>Lysobacterales</taxon>
        <taxon>Lysobacteraceae</taxon>
        <taxon>Noviluteimonas</taxon>
    </lineage>
</organism>
<evidence type="ECO:0000313" key="8">
    <source>
        <dbReference type="Proteomes" id="UP000030518"/>
    </source>
</evidence>
<name>A0A0A2WMI5_9GAMM</name>
<dbReference type="InterPro" id="IPR007627">
    <property type="entry name" value="RNA_pol_sigma70_r2"/>
</dbReference>
<dbReference type="STRING" id="1300345.LF41_2454"/>
<dbReference type="GO" id="GO:0016987">
    <property type="term" value="F:sigma factor activity"/>
    <property type="evidence" value="ECO:0007669"/>
    <property type="project" value="UniProtKB-KW"/>
</dbReference>
<dbReference type="InterPro" id="IPR014284">
    <property type="entry name" value="RNA_pol_sigma-70_dom"/>
</dbReference>
<dbReference type="Pfam" id="PF04542">
    <property type="entry name" value="Sigma70_r2"/>
    <property type="match status" value="1"/>
</dbReference>
<evidence type="ECO:0000313" key="7">
    <source>
        <dbReference type="EMBL" id="KGQ19947.1"/>
    </source>
</evidence>
<dbReference type="Proteomes" id="UP000030518">
    <property type="component" value="Unassembled WGS sequence"/>
</dbReference>
<reference evidence="7 8" key="1">
    <citation type="submission" date="2014-09" db="EMBL/GenBank/DDBJ databases">
        <title>Genome sequences of Lysobacter dokdonensis DS-58.</title>
        <authorList>
            <person name="Kim J.F."/>
            <person name="Kwak M.-J."/>
        </authorList>
    </citation>
    <scope>NUCLEOTIDE SEQUENCE [LARGE SCALE GENOMIC DNA]</scope>
    <source>
        <strain evidence="7 8">DS-58</strain>
    </source>
</reference>
<dbReference type="Gene3D" id="1.10.1740.10">
    <property type="match status" value="1"/>
</dbReference>
<feature type="domain" description="RNA polymerase sigma factor 70 region 4 type 2" evidence="6">
    <location>
        <begin position="138"/>
        <end position="190"/>
    </location>
</feature>
<sequence length="196" mass="21855">MEDTLALRNPTDDAPMDRHGLERLLAAVAKGDAMAFERLYHATSAKMFGVCLRLLSDRDEAEDAVQEAYAAIWRKAAQYDAAIASPISWLAMIAHNKAIDRLRSDGASRNALPIEFAFEVSDTAPGAPAMAEHAGETRQLDRCLNQLEARRRTLIRTAFYEGATYEELARRTDTPIGTVKSWIRRGLMQLRTCLES</sequence>
<dbReference type="SUPFAM" id="SSF88946">
    <property type="entry name" value="Sigma2 domain of RNA polymerase sigma factors"/>
    <property type="match status" value="1"/>
</dbReference>
<proteinExistence type="inferred from homology"/>
<dbReference type="InterPro" id="IPR013249">
    <property type="entry name" value="RNA_pol_sigma70_r4_t2"/>
</dbReference>
<dbReference type="CDD" id="cd06171">
    <property type="entry name" value="Sigma70_r4"/>
    <property type="match status" value="1"/>
</dbReference>
<dbReference type="InterPro" id="IPR013324">
    <property type="entry name" value="RNA_pol_sigma_r3/r4-like"/>
</dbReference>
<dbReference type="PANTHER" id="PTHR43133">
    <property type="entry name" value="RNA POLYMERASE ECF-TYPE SIGMA FACTO"/>
    <property type="match status" value="1"/>
</dbReference>
<dbReference type="Gene3D" id="1.10.10.10">
    <property type="entry name" value="Winged helix-like DNA-binding domain superfamily/Winged helix DNA-binding domain"/>
    <property type="match status" value="1"/>
</dbReference>
<evidence type="ECO:0000256" key="4">
    <source>
        <dbReference type="ARBA" id="ARBA00023163"/>
    </source>
</evidence>